<gene>
    <name evidence="1" type="ORF">C1Q91_003049</name>
</gene>
<evidence type="ECO:0000313" key="2">
    <source>
        <dbReference type="Proteomes" id="UP000523388"/>
    </source>
</evidence>
<name>A0A0L1BW77_ECOLX</name>
<evidence type="ECO:0000313" key="1">
    <source>
        <dbReference type="EMBL" id="EFA9846638.1"/>
    </source>
</evidence>
<accession>A0A0L1BW77</accession>
<dbReference type="AlphaFoldDB" id="A0A0L1BW77"/>
<comment type="caution">
    <text evidence="1">The sequence shown here is derived from an EMBL/GenBank/DDBJ whole genome shotgun (WGS) entry which is preliminary data.</text>
</comment>
<proteinExistence type="predicted"/>
<sequence length="155" mass="18024">MIFYLIDKEVKDREMSFNTTHEKSEIYRLILRESELITAWVKSGDTPSAVYGKLRDKNPDIVFSINGFLYNLRNFNYALYETATKNKSKTRLIILNHYDDIASAIRAGHTLKGVYKLVCPHITYNCFITQLRKTYPDLHSQGKANRSNKNRIIAN</sequence>
<dbReference type="EMBL" id="AASCJS010000017">
    <property type="protein sequence ID" value="EFA9846638.1"/>
    <property type="molecule type" value="Genomic_DNA"/>
</dbReference>
<reference evidence="1 2" key="1">
    <citation type="submission" date="2018-08" db="EMBL/GenBank/DDBJ databases">
        <authorList>
            <consortium name="GenomeTrakr network: Whole genome sequencing for foodborne pathogen traceback"/>
        </authorList>
    </citation>
    <scope>NUCLEOTIDE SEQUENCE [LARGE SCALE GENOMIC DNA]</scope>
    <source>
        <strain evidence="1 2">AZ-TG102963</strain>
    </source>
</reference>
<protein>
    <submittedName>
        <fullName evidence="1">Uncharacterized protein</fullName>
    </submittedName>
</protein>
<organism evidence="1 2">
    <name type="scientific">Escherichia coli</name>
    <dbReference type="NCBI Taxonomy" id="562"/>
    <lineage>
        <taxon>Bacteria</taxon>
        <taxon>Pseudomonadati</taxon>
        <taxon>Pseudomonadota</taxon>
        <taxon>Gammaproteobacteria</taxon>
        <taxon>Enterobacterales</taxon>
        <taxon>Enterobacteriaceae</taxon>
        <taxon>Escherichia</taxon>
    </lineage>
</organism>
<dbReference type="Proteomes" id="UP000523388">
    <property type="component" value="Unassembled WGS sequence"/>
</dbReference>